<comment type="caution">
    <text evidence="1">The sequence shown here is derived from an EMBL/GenBank/DDBJ whole genome shotgun (WGS) entry which is preliminary data.</text>
</comment>
<evidence type="ECO:0000313" key="3">
    <source>
        <dbReference type="Proteomes" id="UP001152797"/>
    </source>
</evidence>
<evidence type="ECO:0000313" key="1">
    <source>
        <dbReference type="EMBL" id="CAI3991943.1"/>
    </source>
</evidence>
<dbReference type="EMBL" id="CAMXCT020001653">
    <property type="protein sequence ID" value="CAL1145318.1"/>
    <property type="molecule type" value="Genomic_DNA"/>
</dbReference>
<reference evidence="2 3" key="2">
    <citation type="submission" date="2024-05" db="EMBL/GenBank/DDBJ databases">
        <authorList>
            <person name="Chen Y."/>
            <person name="Shah S."/>
            <person name="Dougan E. K."/>
            <person name="Thang M."/>
            <person name="Chan C."/>
        </authorList>
    </citation>
    <scope>NUCLEOTIDE SEQUENCE [LARGE SCALE GENOMIC DNA]</scope>
</reference>
<accession>A0A9P1CJQ7</accession>
<dbReference type="OrthoDB" id="422644at2759"/>
<dbReference type="AlphaFoldDB" id="A0A9P1CJQ7"/>
<reference evidence="1" key="1">
    <citation type="submission" date="2022-10" db="EMBL/GenBank/DDBJ databases">
        <authorList>
            <person name="Chen Y."/>
            <person name="Dougan E. K."/>
            <person name="Chan C."/>
            <person name="Rhodes N."/>
            <person name="Thang M."/>
        </authorList>
    </citation>
    <scope>NUCLEOTIDE SEQUENCE</scope>
</reference>
<proteinExistence type="predicted"/>
<sequence length="415" mass="45687">GTSAAADAVALLVSSAGCEAANGIYQASPAAKVVFQHLSSAGFKIFRDEQVLPNGKVKHGWLLSGQGEPLYGLPSESLSVPLAAAWRCYKAPAPAPRFRAFKAVAEAVYQVVDDAEVATKEAFKAEEWEMARQHCVAALEALSRANQRFGEAFEVRATRIFSLRSEAELQMRNVAAALTHAVAALEISPGDAMAKAAALSAAKDLGDAKEVEELLQAVGCGEILDRCAPLSLRPVERWVDEVFRVAATRAAYRRRQEQLGSLADDLLEESDEVDEDQNEPPNFQVEALRENEEVTDAFHSGFTAWAGFRSEEMQEPLLFHEWSLWLGGQQSVMNWRFTARRKGLKLASDSEMECFDQLSPRSQRRWAVEKLVAAYEAAGRPAQELPYHKTPCCDADLILNQVSHNVPSLKGVKWR</sequence>
<feature type="non-terminal residue" evidence="1">
    <location>
        <position position="1"/>
    </location>
</feature>
<dbReference type="EMBL" id="CAMXCT010001653">
    <property type="protein sequence ID" value="CAI3991943.1"/>
    <property type="molecule type" value="Genomic_DNA"/>
</dbReference>
<dbReference type="EMBL" id="CAMXCT030001653">
    <property type="protein sequence ID" value="CAL4779255.1"/>
    <property type="molecule type" value="Genomic_DNA"/>
</dbReference>
<organism evidence="1">
    <name type="scientific">Cladocopium goreaui</name>
    <dbReference type="NCBI Taxonomy" id="2562237"/>
    <lineage>
        <taxon>Eukaryota</taxon>
        <taxon>Sar</taxon>
        <taxon>Alveolata</taxon>
        <taxon>Dinophyceae</taxon>
        <taxon>Suessiales</taxon>
        <taxon>Symbiodiniaceae</taxon>
        <taxon>Cladocopium</taxon>
    </lineage>
</organism>
<dbReference type="Proteomes" id="UP001152797">
    <property type="component" value="Unassembled WGS sequence"/>
</dbReference>
<protein>
    <submittedName>
        <fullName evidence="2">Centrosomal protein of 164 kDa</fullName>
    </submittedName>
</protein>
<keyword evidence="3" id="KW-1185">Reference proteome</keyword>
<gene>
    <name evidence="1" type="ORF">C1SCF055_LOCUS18806</name>
</gene>
<evidence type="ECO:0000313" key="2">
    <source>
        <dbReference type="EMBL" id="CAL4779255.1"/>
    </source>
</evidence>
<name>A0A9P1CJQ7_9DINO</name>